<feature type="region of interest" description="Disordered" evidence="1">
    <location>
        <begin position="161"/>
        <end position="221"/>
    </location>
</feature>
<dbReference type="PANTHER" id="PTHR47014:SF1">
    <property type="entry name" value="PLECKSTRIN HOMOLOGY DOMAIN-CONTAINING FAMILY S MEMBER 1"/>
    <property type="match status" value="1"/>
</dbReference>
<name>A0ABN9LNT9_9NEOB</name>
<dbReference type="EMBL" id="CAUEEQ010025733">
    <property type="protein sequence ID" value="CAJ0946709.1"/>
    <property type="molecule type" value="Genomic_DNA"/>
</dbReference>
<reference evidence="3" key="1">
    <citation type="submission" date="2023-07" db="EMBL/GenBank/DDBJ databases">
        <authorList>
            <person name="Stuckert A."/>
        </authorList>
    </citation>
    <scope>NUCLEOTIDE SEQUENCE</scope>
</reference>
<proteinExistence type="predicted"/>
<dbReference type="Gene3D" id="2.30.29.30">
    <property type="entry name" value="Pleckstrin-homology domain (PH domain)/Phosphotyrosine-binding domain (PTB)"/>
    <property type="match status" value="1"/>
</dbReference>
<dbReference type="InterPro" id="IPR011993">
    <property type="entry name" value="PH-like_dom_sf"/>
</dbReference>
<dbReference type="InterPro" id="IPR042986">
    <property type="entry name" value="PLEKHS1"/>
</dbReference>
<comment type="caution">
    <text evidence="3">The sequence shown here is derived from an EMBL/GenBank/DDBJ whole genome shotgun (WGS) entry which is preliminary data.</text>
</comment>
<keyword evidence="4" id="KW-1185">Reference proteome</keyword>
<sequence>MGPKRIISITDDQIIKQGCLIKSPPSYVFNKKGSWKARLLKLCQTSQGSFVLRYYGYDGVTEHWKGDILISNIKSIELGKNLKEKILPITRLFNNSADNILCIRTDGRDYYLVDDSTENIAEWQKYITDAWEKVHHKVTIGEPTNPCANLLEFLQEQQYMQEQQKEMTRPCSYPEDRLHTGPALDAESSRQRSLTDSETLRRTTKTPSKDRKSRNTISKEEVIACKQQDGHTLSISCHIPTEKANPHHKERRHSSAAPLQVKITPQINLRNSKERSLLISFLIRAIAPSDS</sequence>
<evidence type="ECO:0000256" key="1">
    <source>
        <dbReference type="SAM" id="MobiDB-lite"/>
    </source>
</evidence>
<dbReference type="SUPFAM" id="SSF50729">
    <property type="entry name" value="PH domain-like"/>
    <property type="match status" value="1"/>
</dbReference>
<organism evidence="3 4">
    <name type="scientific">Ranitomeya imitator</name>
    <name type="common">mimic poison frog</name>
    <dbReference type="NCBI Taxonomy" id="111125"/>
    <lineage>
        <taxon>Eukaryota</taxon>
        <taxon>Metazoa</taxon>
        <taxon>Chordata</taxon>
        <taxon>Craniata</taxon>
        <taxon>Vertebrata</taxon>
        <taxon>Euteleostomi</taxon>
        <taxon>Amphibia</taxon>
        <taxon>Batrachia</taxon>
        <taxon>Anura</taxon>
        <taxon>Neobatrachia</taxon>
        <taxon>Hyloidea</taxon>
        <taxon>Dendrobatidae</taxon>
        <taxon>Dendrobatinae</taxon>
        <taxon>Ranitomeya</taxon>
    </lineage>
</organism>
<dbReference type="InterPro" id="IPR001849">
    <property type="entry name" value="PH_domain"/>
</dbReference>
<feature type="compositionally biased region" description="Basic and acidic residues" evidence="1">
    <location>
        <begin position="163"/>
        <end position="179"/>
    </location>
</feature>
<evidence type="ECO:0000313" key="3">
    <source>
        <dbReference type="EMBL" id="CAJ0946709.1"/>
    </source>
</evidence>
<gene>
    <name evidence="3" type="ORF">RIMI_LOCUS11396894</name>
</gene>
<accession>A0ABN9LNT9</accession>
<feature type="domain" description="PH" evidence="2">
    <location>
        <begin position="13"/>
        <end position="132"/>
    </location>
</feature>
<dbReference type="PROSITE" id="PS50003">
    <property type="entry name" value="PH_DOMAIN"/>
    <property type="match status" value="1"/>
</dbReference>
<evidence type="ECO:0000313" key="4">
    <source>
        <dbReference type="Proteomes" id="UP001176940"/>
    </source>
</evidence>
<protein>
    <recommendedName>
        <fullName evidence="2">PH domain-containing protein</fullName>
    </recommendedName>
</protein>
<evidence type="ECO:0000259" key="2">
    <source>
        <dbReference type="PROSITE" id="PS50003"/>
    </source>
</evidence>
<feature type="compositionally biased region" description="Basic and acidic residues" evidence="1">
    <location>
        <begin position="187"/>
        <end position="201"/>
    </location>
</feature>
<dbReference type="PANTHER" id="PTHR47014">
    <property type="entry name" value="PLECKSTRIN HOMOLOGY DOMAIN-CONTAINING FAMILY S MEMBER 1"/>
    <property type="match status" value="1"/>
</dbReference>
<dbReference type="Proteomes" id="UP001176940">
    <property type="component" value="Unassembled WGS sequence"/>
</dbReference>
<dbReference type="SMART" id="SM00233">
    <property type="entry name" value="PH"/>
    <property type="match status" value="1"/>
</dbReference>